<proteinExistence type="predicted"/>
<sequence>MKTLVIVSHPGFEQSAVTRTIKQVAESLPDTEVRHLEERYGDDAARFDVTAEQAAHDAVERIVIVFPIHWFNLTPMLKAYMNRVWTYGWAFGPGGTALRGKRMQVVVSAGAAEATYSHQGLIRSTMDEVLTPLKASALYIGMRWEPPLAFYGVMNADAARLAGIGQAFAQRMADCLEPA</sequence>
<dbReference type="EMBL" id="SLXD01000003">
    <property type="protein sequence ID" value="TCP04046.1"/>
    <property type="molecule type" value="Genomic_DNA"/>
</dbReference>
<dbReference type="InterPro" id="IPR029039">
    <property type="entry name" value="Flavoprotein-like_sf"/>
</dbReference>
<evidence type="ECO:0000313" key="3">
    <source>
        <dbReference type="EMBL" id="TCP04046.1"/>
    </source>
</evidence>
<feature type="domain" description="Flavodoxin-like fold" evidence="2">
    <location>
        <begin position="1"/>
        <end position="163"/>
    </location>
</feature>
<reference evidence="3 4" key="1">
    <citation type="submission" date="2019-03" db="EMBL/GenBank/DDBJ databases">
        <title>Genomic Encyclopedia of Type Strains, Phase IV (KMG-IV): sequencing the most valuable type-strain genomes for metagenomic binning, comparative biology and taxonomic classification.</title>
        <authorList>
            <person name="Goeker M."/>
        </authorList>
    </citation>
    <scope>NUCLEOTIDE SEQUENCE [LARGE SCALE GENOMIC DNA]</scope>
    <source>
        <strain evidence="3 4">DSM 1709</strain>
    </source>
</reference>
<dbReference type="Gene3D" id="3.40.50.360">
    <property type="match status" value="1"/>
</dbReference>
<dbReference type="RefSeq" id="WP_132645566.1">
    <property type="nucleotide sequence ID" value="NZ_CP181386.1"/>
</dbReference>
<dbReference type="AlphaFoldDB" id="A0A4R2MLZ2"/>
<dbReference type="InterPro" id="IPR003680">
    <property type="entry name" value="Flavodoxin_fold"/>
</dbReference>
<dbReference type="Pfam" id="PF02525">
    <property type="entry name" value="Flavodoxin_2"/>
    <property type="match status" value="1"/>
</dbReference>
<dbReference type="OrthoDB" id="9798454at2"/>
<organism evidence="3 4">
    <name type="scientific">Rubrivivax gelatinosus</name>
    <name type="common">Rhodocyclus gelatinosus</name>
    <name type="synonym">Rhodopseudomonas gelatinosa</name>
    <dbReference type="NCBI Taxonomy" id="28068"/>
    <lineage>
        <taxon>Bacteria</taxon>
        <taxon>Pseudomonadati</taxon>
        <taxon>Pseudomonadota</taxon>
        <taxon>Betaproteobacteria</taxon>
        <taxon>Burkholderiales</taxon>
        <taxon>Sphaerotilaceae</taxon>
        <taxon>Rubrivivax</taxon>
    </lineage>
</organism>
<dbReference type="GeneID" id="99684389"/>
<dbReference type="GO" id="GO:0009055">
    <property type="term" value="F:electron transfer activity"/>
    <property type="evidence" value="ECO:0007669"/>
    <property type="project" value="TreeGrafter"/>
</dbReference>
<name>A0A4R2MLZ2_RUBGE</name>
<evidence type="ECO:0000256" key="1">
    <source>
        <dbReference type="ARBA" id="ARBA00023002"/>
    </source>
</evidence>
<dbReference type="SUPFAM" id="SSF52218">
    <property type="entry name" value="Flavoproteins"/>
    <property type="match status" value="1"/>
</dbReference>
<accession>A0A4R2MLZ2</accession>
<dbReference type="Proteomes" id="UP000295106">
    <property type="component" value="Unassembled WGS sequence"/>
</dbReference>
<dbReference type="InterPro" id="IPR046980">
    <property type="entry name" value="KefG/KefF"/>
</dbReference>
<keyword evidence="1" id="KW-0560">Oxidoreductase</keyword>
<evidence type="ECO:0000313" key="4">
    <source>
        <dbReference type="Proteomes" id="UP000295106"/>
    </source>
</evidence>
<protein>
    <submittedName>
        <fullName evidence="3">Glutathione-regulated potassium-efflux system ancillary protein KefF</fullName>
    </submittedName>
</protein>
<gene>
    <name evidence="3" type="ORF">EV684_103295</name>
</gene>
<dbReference type="PANTHER" id="PTHR47307:SF1">
    <property type="entry name" value="GLUTATHIONE-REGULATED POTASSIUM-EFFLUX SYSTEM ANCILLARY PROTEIN KEFG"/>
    <property type="match status" value="1"/>
</dbReference>
<dbReference type="PANTHER" id="PTHR47307">
    <property type="entry name" value="GLUTATHIONE-REGULATED POTASSIUM-EFFLUX SYSTEM ANCILLARY PROTEIN KEFG"/>
    <property type="match status" value="1"/>
</dbReference>
<evidence type="ECO:0000259" key="2">
    <source>
        <dbReference type="Pfam" id="PF02525"/>
    </source>
</evidence>
<dbReference type="GO" id="GO:0010181">
    <property type="term" value="F:FMN binding"/>
    <property type="evidence" value="ECO:0007669"/>
    <property type="project" value="TreeGrafter"/>
</dbReference>
<comment type="caution">
    <text evidence="3">The sequence shown here is derived from an EMBL/GenBank/DDBJ whole genome shotgun (WGS) entry which is preliminary data.</text>
</comment>
<dbReference type="GO" id="GO:0003955">
    <property type="term" value="F:NAD(P)H dehydrogenase (quinone) activity"/>
    <property type="evidence" value="ECO:0007669"/>
    <property type="project" value="TreeGrafter"/>
</dbReference>